<proteinExistence type="predicted"/>
<dbReference type="AlphaFoldDB" id="A0A200PY01"/>
<dbReference type="InterPro" id="IPR053151">
    <property type="entry name" value="RNase_H-like"/>
</dbReference>
<dbReference type="STRING" id="56857.A0A200PY01"/>
<accession>A0A200PY01</accession>
<dbReference type="InterPro" id="IPR002156">
    <property type="entry name" value="RNaseH_domain"/>
</dbReference>
<dbReference type="InterPro" id="IPR036397">
    <property type="entry name" value="RNaseH_sf"/>
</dbReference>
<dbReference type="PROSITE" id="PS50879">
    <property type="entry name" value="RNASE_H_1"/>
    <property type="match status" value="1"/>
</dbReference>
<dbReference type="Pfam" id="PF13456">
    <property type="entry name" value="RVT_3"/>
    <property type="match status" value="1"/>
</dbReference>
<name>A0A200PY01_MACCD</name>
<evidence type="ECO:0000259" key="1">
    <source>
        <dbReference type="PROSITE" id="PS50879"/>
    </source>
</evidence>
<organism evidence="2 3">
    <name type="scientific">Macleaya cordata</name>
    <name type="common">Five-seeded plume-poppy</name>
    <name type="synonym">Bocconia cordata</name>
    <dbReference type="NCBI Taxonomy" id="56857"/>
    <lineage>
        <taxon>Eukaryota</taxon>
        <taxon>Viridiplantae</taxon>
        <taxon>Streptophyta</taxon>
        <taxon>Embryophyta</taxon>
        <taxon>Tracheophyta</taxon>
        <taxon>Spermatophyta</taxon>
        <taxon>Magnoliopsida</taxon>
        <taxon>Ranunculales</taxon>
        <taxon>Papaveraceae</taxon>
        <taxon>Papaveroideae</taxon>
        <taxon>Macleaya</taxon>
    </lineage>
</organism>
<dbReference type="InterPro" id="IPR044730">
    <property type="entry name" value="RNase_H-like_dom_plant"/>
</dbReference>
<dbReference type="InParanoid" id="A0A200PY01"/>
<dbReference type="EMBL" id="MVGT01003859">
    <property type="protein sequence ID" value="OVA03088.1"/>
    <property type="molecule type" value="Genomic_DNA"/>
</dbReference>
<dbReference type="OMA" id="PPWCIND"/>
<gene>
    <name evidence="2" type="ORF">BVC80_8851g5</name>
</gene>
<feature type="domain" description="RNase H type-1" evidence="1">
    <location>
        <begin position="49"/>
        <end position="176"/>
    </location>
</feature>
<dbReference type="InterPro" id="IPR012337">
    <property type="entry name" value="RNaseH-like_sf"/>
</dbReference>
<protein>
    <submittedName>
        <fullName evidence="2">Ribonuclease H domain</fullName>
    </submittedName>
</protein>
<evidence type="ECO:0000313" key="2">
    <source>
        <dbReference type="EMBL" id="OVA03088.1"/>
    </source>
</evidence>
<dbReference type="Gene3D" id="3.30.420.10">
    <property type="entry name" value="Ribonuclease H-like superfamily/Ribonuclease H"/>
    <property type="match status" value="1"/>
</dbReference>
<dbReference type="SUPFAM" id="SSF53098">
    <property type="entry name" value="Ribonuclease H-like"/>
    <property type="match status" value="1"/>
</dbReference>
<evidence type="ECO:0000313" key="3">
    <source>
        <dbReference type="Proteomes" id="UP000195402"/>
    </source>
</evidence>
<dbReference type="PANTHER" id="PTHR47723">
    <property type="entry name" value="OS05G0353850 PROTEIN"/>
    <property type="match status" value="1"/>
</dbReference>
<comment type="caution">
    <text evidence="2">The sequence shown here is derived from an EMBL/GenBank/DDBJ whole genome shotgun (WGS) entry which is preliminary data.</text>
</comment>
<dbReference type="GO" id="GO:0004523">
    <property type="term" value="F:RNA-DNA hybrid ribonuclease activity"/>
    <property type="evidence" value="ECO:0007669"/>
    <property type="project" value="InterPro"/>
</dbReference>
<dbReference type="Proteomes" id="UP000195402">
    <property type="component" value="Unassembled WGS sequence"/>
</dbReference>
<dbReference type="GO" id="GO:0003676">
    <property type="term" value="F:nucleic acid binding"/>
    <property type="evidence" value="ECO:0007669"/>
    <property type="project" value="InterPro"/>
</dbReference>
<reference evidence="2 3" key="1">
    <citation type="journal article" date="2017" name="Mol. Plant">
        <title>The Genome of Medicinal Plant Macleaya cordata Provides New Insights into Benzylisoquinoline Alkaloids Metabolism.</title>
        <authorList>
            <person name="Liu X."/>
            <person name="Liu Y."/>
            <person name="Huang P."/>
            <person name="Ma Y."/>
            <person name="Qing Z."/>
            <person name="Tang Q."/>
            <person name="Cao H."/>
            <person name="Cheng P."/>
            <person name="Zheng Y."/>
            <person name="Yuan Z."/>
            <person name="Zhou Y."/>
            <person name="Liu J."/>
            <person name="Tang Z."/>
            <person name="Zhuo Y."/>
            <person name="Zhang Y."/>
            <person name="Yu L."/>
            <person name="Huang J."/>
            <person name="Yang P."/>
            <person name="Peng Q."/>
            <person name="Zhang J."/>
            <person name="Jiang W."/>
            <person name="Zhang Z."/>
            <person name="Lin K."/>
            <person name="Ro D.K."/>
            <person name="Chen X."/>
            <person name="Xiong X."/>
            <person name="Shang Y."/>
            <person name="Huang S."/>
            <person name="Zeng J."/>
        </authorList>
    </citation>
    <scope>NUCLEOTIDE SEQUENCE [LARGE SCALE GENOMIC DNA]</scope>
    <source>
        <strain evidence="3">cv. BLH2017</strain>
        <tissue evidence="2">Root</tissue>
    </source>
</reference>
<dbReference type="PANTHER" id="PTHR47723:SF19">
    <property type="entry name" value="POLYNUCLEOTIDYL TRANSFERASE, RIBONUCLEASE H-LIKE SUPERFAMILY PROTEIN"/>
    <property type="match status" value="1"/>
</dbReference>
<sequence>MVYSIIFSSKSKVERHSPSSINNILQTCRVPLAPVQRKTLKILRWSTPPPGYFILNTDGASADLLAAGGGVVRDNSGHIVAAFHSYYGSGTNNMAESRALLDGLLLCSQIGVRRIAVRVDSKLVASWFHYKYKIPWTILRWWRRIRDLASNLDLMVGHVYRELNAPADAMANMGFSTRTDHIFLSDFPSRIVGLARLDRMGVPYFRNS</sequence>
<keyword evidence="3" id="KW-1185">Reference proteome</keyword>
<dbReference type="OrthoDB" id="1740909at2759"/>
<dbReference type="CDD" id="cd06222">
    <property type="entry name" value="RNase_H_like"/>
    <property type="match status" value="1"/>
</dbReference>